<dbReference type="Pfam" id="PF00593">
    <property type="entry name" value="TonB_dep_Rec_b-barrel"/>
    <property type="match status" value="1"/>
</dbReference>
<feature type="compositionally biased region" description="Polar residues" evidence="12">
    <location>
        <begin position="45"/>
        <end position="56"/>
    </location>
</feature>
<dbReference type="Pfam" id="PF07715">
    <property type="entry name" value="Plug"/>
    <property type="match status" value="1"/>
</dbReference>
<protein>
    <submittedName>
        <fullName evidence="16">TonB-dependent receptor</fullName>
    </submittedName>
</protein>
<comment type="subcellular location">
    <subcellularLocation>
        <location evidence="1 10">Cell outer membrane</location>
        <topology evidence="1 10">Multi-pass membrane protein</topology>
    </subcellularLocation>
</comment>
<accession>A0A0R0D6H0</accession>
<evidence type="ECO:0000256" key="10">
    <source>
        <dbReference type="PROSITE-ProRule" id="PRU01360"/>
    </source>
</evidence>
<name>A0A0R0D6H0_9GAMM</name>
<evidence type="ECO:0000256" key="1">
    <source>
        <dbReference type="ARBA" id="ARBA00004571"/>
    </source>
</evidence>
<dbReference type="EMBL" id="LDJM01000052">
    <property type="protein sequence ID" value="KRG73962.1"/>
    <property type="molecule type" value="Genomic_DNA"/>
</dbReference>
<dbReference type="Proteomes" id="UP000050956">
    <property type="component" value="Unassembled WGS sequence"/>
</dbReference>
<dbReference type="PANTHER" id="PTHR32552:SF83">
    <property type="entry name" value="BLR3904 PROTEIN"/>
    <property type="match status" value="1"/>
</dbReference>
<keyword evidence="7 10" id="KW-0472">Membrane</keyword>
<dbReference type="GO" id="GO:0015344">
    <property type="term" value="F:siderophore uptake transmembrane transporter activity"/>
    <property type="evidence" value="ECO:0007669"/>
    <property type="project" value="TreeGrafter"/>
</dbReference>
<dbReference type="RefSeq" id="WP_057639118.1">
    <property type="nucleotide sequence ID" value="NZ_LDJM01000052.1"/>
</dbReference>
<keyword evidence="4 10" id="KW-1134">Transmembrane beta strand</keyword>
<keyword evidence="8 16" id="KW-0675">Receptor</keyword>
<evidence type="ECO:0000259" key="14">
    <source>
        <dbReference type="Pfam" id="PF00593"/>
    </source>
</evidence>
<evidence type="ECO:0000256" key="13">
    <source>
        <dbReference type="SAM" id="SignalP"/>
    </source>
</evidence>
<dbReference type="InterPro" id="IPR039426">
    <property type="entry name" value="TonB-dep_rcpt-like"/>
</dbReference>
<dbReference type="SUPFAM" id="SSF56935">
    <property type="entry name" value="Porins"/>
    <property type="match status" value="1"/>
</dbReference>
<dbReference type="NCBIfam" id="TIGR01783">
    <property type="entry name" value="TonB-siderophor"/>
    <property type="match status" value="1"/>
</dbReference>
<dbReference type="InterPro" id="IPR000531">
    <property type="entry name" value="Beta-barrel_TonB"/>
</dbReference>
<keyword evidence="13" id="KW-0732">Signal</keyword>
<sequence length="724" mass="78802">MNRCHSISLLTAALSAALPLYASNLDTETTQDSPTELAAVRVQATQHSDAGNSPSGSFGGGEWRSTPTAATVLDRQLIDSRQVRSLSELAQSDASLGDSYAPVGYYQNIAIRGFALDTATGYQFNGLSMAGEQRLALEHIAKVEVLKGEAGLAAGVMAPGGLINFVGKRPQAVRELTLATDAEGSRYAAIDVGHWLSPRFGVRLNAAFDDNHSYIEHADGRRNFYSLATDWKISERSRLEVDANYQTSAQRSASAYQLLGASVLPGKVDRTQLIGYQAWQAPVAIASSNLSAVHTHDFSPAWQSRIAVSHSRTVIDDNVAFAYGCYYADGCADGSVPGNFFAPNGDYDIYDYRSPDDTRRNQQLRAELRGRFHTGAISHQLLLGVDGFRRSVDRRSNVNEYVGTGNIFDAQVPQFSPSPLQPGASVRRLHSEQLAVFVLDRMTLGNGWEWLAGGRFVRLEETARNKRGVVERDSELSRFLPQTALLWRANAQLSVYASYVEGIALGQEAPFWTSNDGQFLPAQRSRQTELGLKYAPSDALQLGATVFRTTRPLQYAQPDTSDAGHTFVAQGQQAHTGLELSASGQVGEHLRLHASASVLRARADNSGSPALEGHQLINVPTTRASVHADYSLPAVQGLGITGGWRHASANVATADGRVRAPGYHVFDAGLRYQHQLQGHALRWQLSVDNLFDRFYWRDTGSSAGDYYLFPGSPRQARLSVSIAL</sequence>
<evidence type="ECO:0000256" key="3">
    <source>
        <dbReference type="ARBA" id="ARBA00022448"/>
    </source>
</evidence>
<keyword evidence="9 10" id="KW-0998">Cell outer membrane</keyword>
<comment type="caution">
    <text evidence="16">The sequence shown here is derived from an EMBL/GenBank/DDBJ whole genome shotgun (WGS) entry which is preliminary data.</text>
</comment>
<reference evidence="16 17" key="1">
    <citation type="submission" date="2015-05" db="EMBL/GenBank/DDBJ databases">
        <title>Genome sequencing and analysis of members of genus Stenotrophomonas.</title>
        <authorList>
            <person name="Patil P.P."/>
            <person name="Midha S."/>
            <person name="Patil P.B."/>
        </authorList>
    </citation>
    <scope>NUCLEOTIDE SEQUENCE [LARGE SCALE GENOMIC DNA]</scope>
    <source>
        <strain evidence="16 17">DSM 24757</strain>
    </source>
</reference>
<evidence type="ECO:0000256" key="7">
    <source>
        <dbReference type="ARBA" id="ARBA00023136"/>
    </source>
</evidence>
<evidence type="ECO:0000256" key="11">
    <source>
        <dbReference type="RuleBase" id="RU003357"/>
    </source>
</evidence>
<dbReference type="Gene3D" id="2.170.130.10">
    <property type="entry name" value="TonB-dependent receptor, plug domain"/>
    <property type="match status" value="1"/>
</dbReference>
<evidence type="ECO:0000256" key="6">
    <source>
        <dbReference type="ARBA" id="ARBA00023077"/>
    </source>
</evidence>
<dbReference type="STRING" id="336566.ABB30_14935"/>
<organism evidence="16 17">
    <name type="scientific">Stenotrophomonas ginsengisoli</name>
    <dbReference type="NCBI Taxonomy" id="336566"/>
    <lineage>
        <taxon>Bacteria</taxon>
        <taxon>Pseudomonadati</taxon>
        <taxon>Pseudomonadota</taxon>
        <taxon>Gammaproteobacteria</taxon>
        <taxon>Lysobacterales</taxon>
        <taxon>Lysobacteraceae</taxon>
        <taxon>Stenotrophomonas</taxon>
    </lineage>
</organism>
<dbReference type="PATRIC" id="fig|336566.3.peg.2621"/>
<dbReference type="GO" id="GO:0038023">
    <property type="term" value="F:signaling receptor activity"/>
    <property type="evidence" value="ECO:0007669"/>
    <property type="project" value="InterPro"/>
</dbReference>
<feature type="chain" id="PRO_5006395225" evidence="13">
    <location>
        <begin position="23"/>
        <end position="724"/>
    </location>
</feature>
<dbReference type="InterPro" id="IPR037066">
    <property type="entry name" value="Plug_dom_sf"/>
</dbReference>
<dbReference type="InterPro" id="IPR010105">
    <property type="entry name" value="TonB_sidphr_rcpt"/>
</dbReference>
<feature type="region of interest" description="Disordered" evidence="12">
    <location>
        <begin position="45"/>
        <end position="64"/>
    </location>
</feature>
<evidence type="ECO:0000313" key="17">
    <source>
        <dbReference type="Proteomes" id="UP000050956"/>
    </source>
</evidence>
<dbReference type="GO" id="GO:0009279">
    <property type="term" value="C:cell outer membrane"/>
    <property type="evidence" value="ECO:0007669"/>
    <property type="project" value="UniProtKB-SubCell"/>
</dbReference>
<proteinExistence type="inferred from homology"/>
<evidence type="ECO:0000256" key="4">
    <source>
        <dbReference type="ARBA" id="ARBA00022452"/>
    </source>
</evidence>
<dbReference type="AlphaFoldDB" id="A0A0R0D6H0"/>
<keyword evidence="6 11" id="KW-0798">TonB box</keyword>
<feature type="domain" description="TonB-dependent receptor-like beta-barrel" evidence="14">
    <location>
        <begin position="231"/>
        <end position="690"/>
    </location>
</feature>
<evidence type="ECO:0000256" key="12">
    <source>
        <dbReference type="SAM" id="MobiDB-lite"/>
    </source>
</evidence>
<dbReference type="Gene3D" id="2.40.170.20">
    <property type="entry name" value="TonB-dependent receptor, beta-barrel domain"/>
    <property type="match status" value="1"/>
</dbReference>
<evidence type="ECO:0000256" key="8">
    <source>
        <dbReference type="ARBA" id="ARBA00023170"/>
    </source>
</evidence>
<keyword evidence="5 10" id="KW-0812">Transmembrane</keyword>
<evidence type="ECO:0000313" key="16">
    <source>
        <dbReference type="EMBL" id="KRG73962.1"/>
    </source>
</evidence>
<dbReference type="OrthoDB" id="8732650at2"/>
<evidence type="ECO:0000259" key="15">
    <source>
        <dbReference type="Pfam" id="PF07715"/>
    </source>
</evidence>
<keyword evidence="3 10" id="KW-0813">Transport</keyword>
<feature type="domain" description="TonB-dependent receptor plug" evidence="15">
    <location>
        <begin position="64"/>
        <end position="161"/>
    </location>
</feature>
<comment type="similarity">
    <text evidence="2 10 11">Belongs to the TonB-dependent receptor family.</text>
</comment>
<dbReference type="CDD" id="cd01347">
    <property type="entry name" value="ligand_gated_channel"/>
    <property type="match status" value="1"/>
</dbReference>
<gene>
    <name evidence="16" type="ORF">ABB30_14935</name>
</gene>
<dbReference type="GO" id="GO:0015891">
    <property type="term" value="P:siderophore transport"/>
    <property type="evidence" value="ECO:0007669"/>
    <property type="project" value="InterPro"/>
</dbReference>
<keyword evidence="17" id="KW-1185">Reference proteome</keyword>
<dbReference type="InterPro" id="IPR012910">
    <property type="entry name" value="Plug_dom"/>
</dbReference>
<dbReference type="InterPro" id="IPR036942">
    <property type="entry name" value="Beta-barrel_TonB_sf"/>
</dbReference>
<feature type="signal peptide" evidence="13">
    <location>
        <begin position="1"/>
        <end position="22"/>
    </location>
</feature>
<dbReference type="PROSITE" id="PS52016">
    <property type="entry name" value="TONB_DEPENDENT_REC_3"/>
    <property type="match status" value="1"/>
</dbReference>
<evidence type="ECO:0000256" key="9">
    <source>
        <dbReference type="ARBA" id="ARBA00023237"/>
    </source>
</evidence>
<dbReference type="PANTHER" id="PTHR32552">
    <property type="entry name" value="FERRICHROME IRON RECEPTOR-RELATED"/>
    <property type="match status" value="1"/>
</dbReference>
<evidence type="ECO:0000256" key="2">
    <source>
        <dbReference type="ARBA" id="ARBA00009810"/>
    </source>
</evidence>
<evidence type="ECO:0000256" key="5">
    <source>
        <dbReference type="ARBA" id="ARBA00022692"/>
    </source>
</evidence>